<organism evidence="1 2">
    <name type="scientific">Scortum barcoo</name>
    <name type="common">barcoo grunter</name>
    <dbReference type="NCBI Taxonomy" id="214431"/>
    <lineage>
        <taxon>Eukaryota</taxon>
        <taxon>Metazoa</taxon>
        <taxon>Chordata</taxon>
        <taxon>Craniata</taxon>
        <taxon>Vertebrata</taxon>
        <taxon>Euteleostomi</taxon>
        <taxon>Actinopterygii</taxon>
        <taxon>Neopterygii</taxon>
        <taxon>Teleostei</taxon>
        <taxon>Neoteleostei</taxon>
        <taxon>Acanthomorphata</taxon>
        <taxon>Eupercaria</taxon>
        <taxon>Centrarchiformes</taxon>
        <taxon>Terapontoidei</taxon>
        <taxon>Terapontidae</taxon>
        <taxon>Scortum</taxon>
    </lineage>
</organism>
<gene>
    <name evidence="1" type="ORF">L3Q82_011033</name>
</gene>
<reference evidence="1" key="1">
    <citation type="submission" date="2022-04" db="EMBL/GenBank/DDBJ databases">
        <title>Jade perch genome.</title>
        <authorList>
            <person name="Chao B."/>
        </authorList>
    </citation>
    <scope>NUCLEOTIDE SEQUENCE</scope>
    <source>
        <strain evidence="1">CB-2022</strain>
    </source>
</reference>
<proteinExistence type="predicted"/>
<keyword evidence="2" id="KW-1185">Reference proteome</keyword>
<dbReference type="Proteomes" id="UP000831701">
    <property type="component" value="Chromosome 13"/>
</dbReference>
<sequence length="6932" mass="771962">MKHYHLFKRLNQRYKAYHKYEYLYEAETLNAISGASHLRNGPKATCKVEIGVPQTCSFIVRTTGCSLSEVVDMDTEGNPVFGPAAPSSDAFAAEMERYPLKVVVEGVYNVKLYPEDGETTTILNIKRGIVSALAVPLLEENKNKNMPTIHGMCQTHYSINTREDIATDISITRDLSKCDKFIPMKDHTSPLALISGMHYPLAQLIRSSQTYCNYKFDNEKKHMTSGSCTENHILIPFSHKGEYGVTNVGKQELTLVLFKFLLTMKESLTTGLHMEAVEDKSVVQDKDAALNLLRELATLPETEGDRRAHLFHKLVTMVRGMKIQTLSPAIPEALAVSRVLTYQVDASVFALGLMSNPSALLINDMLEMAKYKPSKSIMYALSNVVKRFYRAEGKQIPEIHSVAEFMAAQLGDCSGDKDNTFMTLRVIGNMAPAVVPASPSLRVAVIQCVNQPESLAVQQAAIQVYRLTSVPEEASKIGREVLMQVLLDSASPVQKRIAAYLVLMKDPQPTELAQLADALPHEQDKQVKSFVTSHITNILSSTEPETQELRQKIRDALQGNEVGPTMDPIRFSRNYKIGSLEGNMIFEDTSYLPTEVMLEMTLKAFGYDIDMMEIGMEGKGFEPTIDALFGENGFFPDTVLKTMYFVSDNMPLKVNEILKNMLPALKKDRMKRQASQNLMRDIGRNLNKLVRELKTAQSPEAMVYLRLLGNELGYLKTNEMEEMAYSAAMMIDSVFKMFPTDLMKALMTKADTTIFAHYIFMDNEFFLPTVTGVPLRIALSGTFTPGIKGGLKIAPDMSEVTFMPSAGIEFVTQVGSHLPEYVNSGLEMHTNIFHESGLSAKISMGRDNVKLTIPAPVTPTKLIKMTNTLVAVTGSEVKTIHPMVMDKVDVSECTPFFAGMKYCTALQYTDAFSQETAPYFPFTGDSKFAVELHPTGEVTEYTATVAYELLREGEEGRQKVDSVKFILRAEGVEPTEARAIMKYNRRKNVITADVQIPDYDVEAGFRLGVVDGNTRGKGTHSISLDFINKNIPQLSLVGRANLKAMKEGMLQVQLLVPSVNADATVTATMKRDEELELELKSEIKVMDAVSEQKIEMKYDASKIEVEFKSDVKTETTILPNADMVEKYGNQLFDMQVGQTDMKVRHIFTKFVEAANNYMEKYGADIPYIQNFRVPDMPEISLPETLFMNSVAKAVYYFNNERFTIAIPVPLGGKSTEDLNFPPALTTPGVSLPQFGLEIVSMEIPIPELVVPESLTLIIPLFGKAEVSTLMRSNLYDMEASMAAGKDVVETPSYSAKFDVKGTSPVDILSIRIEGSGMLATTDSIKAHLKSSLAHKFIEATISIVEDATMTDKVTLRSSSKIEATSPFGLNIALEHTGMAGINTEDISADSNFEGMFKAGTVYGKTISTQSFNIFPFRPEAKIDSSVQFDSTIVKAENKIAATLASGEFSLVSSTNAFENTLTHVAELSFKDSKLSMKYDANALALGMKIRNQAEASAAAGEVVMRMETNADHSENRVYSLLTASLDVNGLAVNSDATVKLLENEATHKATLTMNKEGLNTSGTTTLQSPLSLENTFSAGLDASRATLSITNKVAMHDIKVDSANNLIITLSSLDFSSKAEATASEYASYTHDITMDLKPYTASANVNNNLKFLETNFINEAQLQAELYKMDISGSVKAIYGEEEIKHIYQVNYADMTANAKCSTTGKVFGTHMSHNTELEIIGLAARITNNARFNSQPMRFDHTIRCSIVPFDFNLDAIFNADGDMTMYGKHSAQLYGKFLLRAQPLAFASSHECRASVTQQLDNVFSLETIIDNSMDIILSLQEQKCSFRMKSKLNDHIFNEDISVYNTAESTGIEGSGTIFTNILNTASTENQEFTISGFLTYDKSTNIIQFPLNDSVSTFLESIKVLFVHVTEALQNYVNNEDIQTKFQALLQHLSDFFAHLNIEANLNQLRQFFNEYTLNYAISMDDVEASLENLKVTVEKLLADLTVYIQHFSGMMKEILVSGSLPGTLIEKMQQQLDAINEEYDIKAMVLFVIDTMKEMIQQIDLGKLKGSSIAFLQDIDAKYEIMAKVQTIMDDMKQAVETFNMQTFVADLKMYISSMNFRAHIEELMSQIPTEMFSNITNYVREMIQDLDILGKINTFSAKMRQLITEFETDKKIQAIWDKVMELIEQFKIEETIRAIAKMLRDADIPTKFMEVFQVAINNLKATEIKAIISQFNVYIGIIEQKLNSFDYNEFVDHMNQMTSTCTVHVNDLMRSLEIPQKLEAARDFSNVVLSSFRGLLEQLKEFKIVDFMKTVTVSLKQEIITLDVSAEINSFLQLMRKCYSGFITIVADKFTSMVEIINKVAPQQKIVSEILQIIKGLINGLKKAELIMPSFAIPLTDLVVPSMKLSIDKLDQVEIPPQLDIPEFTILGFHTVQATTISANGFKQRIIDLIDFVLNFEMRLFDMGALYGDLIMNYLPALPEFSVPEIIVPGFSFPTLPPVPAVKLVETLQLPAFKLPVIPSEIMIPGFGKLSYEIKINSPIYSIRNAAEVHSSLAADDTPQLTAFLTSQGTSLSFEILNFNLDSTARIAVPKGHRVIVGETLKFTHNYLVLDHDVSVTFSEFSAQASAKTILKVTTASYNAELLNEAFLATKGGLSATIDSSYKHVLNLPVIGLTSEASVTQKAVARQEGTSIIITVGNQGTTTLNSHDSTHKSDLQVTVNPGSVKMTFISDTDAFLLKMRQTLSADFVIFSYFKFDIRSEGEGPTIKKHHLLGSVNADLHDMKIELKASHSTDLIGVVSGAMYNMIDVAFCPREVVFSFQNKGSTVVNFSDALTAKIDLQNDFSAILRRDMQHIKTVAQARLNQYKMFWNFTAENNERETAILAAVEGQTNLDFLTRPISIPEIEIPFVDLHTPAISDLDLYDQTRLKHILTTTEQTVDVEAKLVYQKSQAAPLVDMMGLLQIPSVGNLITEMSVKSAIINLNVNAGLYAEDDLVFRLGASTASVFEGLKAKLDGTTSLTTKRGMKVANSLSLENRHIEGTHDSSITISTETFETVVSVATVAKIVLPILSLEANQNLVADTKTKPNAVSTLRMKGDFNIPVIKAIGKAEADHSLKLEGTSEYISMESSSRANVDGTVLDDYLLLGVLGNEVNLYLNNDGLRSTSKIIADAKLNQGTTKVIGMDVKENLAFEVSLSRVYAVLKYTGNNEANLFNFSTNGKHVAQATIDCAPTSFIIADMEIDISQPSRLGDFTISEKTVAEVTAAKQKISTNAKFVSPLYTTTLAAEFEGNAPVFKVTFRSSATSAIVFLDYDMDSSITMNFEHAGLSVTGKAVFTHSDLTMDIQHILSHTLSDSRLTLNVDITSPAFTDMNLRYAVRKDGISATISIPSTGFLGLQLHGRVPSQMNARLYGRYASDPEKDVDIFTIRASAKDLDKMNVKMVINMDAPDIMLSGLQERLPAITSCLSAFAEKYQLFRHVAQLKNIITDSIDEAHNIANNHVPDLSQVSILFRNTVVQYQKTVQIFLDAAIKVLRETQVKLPGSEEMTPLIEVFNKITTSISTMEKAIHLVAVNVENAFNIVIGMLSKIRVTMPIGDVMAGAKIIDEIRDKLKTMSTPFVDLLKPLESPDMFLEKLGDTLKFFVDKAQDFVDSSLKSDVLDAIAVYINAFYDKHLLKTTDGVAEYKAVTSQCSNWCLKYFLVAKRFKNFRRFVYDYEAETFNGVNGATDNKSGPKVSCKVEVDVPQTCSFILRTTECSLSEISGVDAEGNPMYRPAAGTEDFKAAMARNPLKISVVGRLRVELYPEDDEPVNILNVKRGIVSSLIVPVMEEEMNKQMATVHGVCPTDFTVNVREDIATDVTVSRDLSKCDWFFARRQDTSPLALISGMNYPLSKMISSTQTCNYKFDNQKKHMTNGICTEKHIFLPLSHENEYGISAVVKQTVTLRETAKINDRIFDRNEDNIKFLPMDVADDKSPVQTKDAAIATMQQLKTLSQTTQAEKRASLFHKLVSELRGLKVDVLGSAAVEMMDMSNSLTWQALAQCGTPECTSAMLKVLRTFDESALGVDAAVYALGLLPNPSRLMVKDILAMAQYKKSKPIMYALSNAVRKLYQAEGVTPEITAVSEFMASLLGTDCSGEKDLTFLALRVVGNMGDAMEAADPAIKTTLLKCMRQPATTLSVQLAAIQAFRRMSLTDETRSNLQRVSQYPKGAVQKRLAAYLILMRNPQDSDIEMVKKLLTQEQNMQIKSFVTSHIYNIISSTDSETKMLGKKIMDALQDTDVTTHSDYTTKSRNYKLGVAHENMLASIQGNIIFDPSSQLPKEVLLETTLKAFGFNMDIWEFGMDGKGFEPTIDALFGKNGFFPDTLSKALYWADANMPPKIKEVLERWIIVMKPEGQKVPENLVREIVRNFNKLVKDLQSQDSPEAMAYLRIMGTELGYIKGNELKSIADNALMYADIFMKMIPTKVVADLMSRTDNEIFAHYIFMDNKFIMPTASGLPLTFALSGTFTPGAKGGIHMTPKMKELLFMPSVGVEFVTQMGVHVPEFVESAVEMHTNMYHESTLNAKITMEENQVKLSIPAPQGTTKLFSISNKVLIVGAGEAAMIPHTEGEGSCRPLFSGVRYCTETLHANTGDKTAVPYFPLNGETKFAIDIKPTEEVSEYTATIAYKLLSEGKDGRQKVDSLKLALRAEGAQPTEATATMKYNRNRNVFTTQIQIPDFDVEAGVKVGMTDSSVKGKSVTLEISNKNVPQLSLTGRAKLQAMTDGMLQVELLVPSLKTDATITATMNKADRLTMELKSDVRLPETSSIQAATFKYGEDQAEVQVMSNINAETKILVPYTEALQAWLKRFVENVMDQQVVKTDMKLRHIVNKAVEASNIWMDKISTDVPYVETLRNKMINVEVPSMPENLFMKLESTFRYRFNQDHLTITVPLPLGGKSSEELRIPSVVSSPHISMPQLGMELSSQEIQIPTFTIPSEYDLTLPLMGMVEVSSKVNSNYYNWEATVSAGNNTAEYPSYLAKFNILAHSPIELLSFSTEGVTEITDTAEKTMKFTIDGSLKHMLMDTGFNVMESIVVTDNVLSTGKYSVYAVAPLGLKTSLTITTQVVLDSTLLSGDINTDGSVSVGPMTATTTYLHTFSVEPPKKEAKLESTLTVNSEILKILNKVKASYANEELLIESNTTMNSEPIKHTTKMSFSYKDVKLNIQADSVTKAEERMLRSQMAFSAFEGQASLRIENQADDSENRAYSLLTGSMDPSGIEMNADASLNIFSSLASHKATLTLNMNGLTTSCTTTAQHSPVTFENVFHGGVDTAGATMSLTTKGAVRENKAELNVEGKIASTEVYLNGFVKGNLFDINTRNRVNLRVNEEGLVFSSNIVGSLNDMRTENTHSLSLTLRSFTLNSKTDNFLDKRNSYMHDITVNLEHFTALVKVKNDLKIMEINYVNDAQFNAEPYNMELTGTTMGVFSEEELKHTYEVKFVDMVFSAKCNTNGKLLGAHMTHTTDMEVDGLTMKFNNVANFNSPSLRLDSKIKAVAEQFTLDIDAIFNSNGAVYLYGAQSGELYSKFLLKAEPLLLTHSFEFRASTTHTLEGRPTISTNMDNKFSSILSLQEQSVTLKMMSKVNEHTFGQEMSAFNNADRMGIEMTGTASTPLLSEENEDYIISGFVKYDKNSDSHFVQIPFIEHLPVVIENVKTTVMRLMDQSIEMLKDINTKYEISAKVQDKLSELKEVIDNFDFKLFVQDLNKFIKSMENFMVNLTAKFPADKVMNVLKSMKNTIVAWLQKHNIANTFNVMYAKIEEILSHYEVEKMIGAIMDEAVKIMKQYQVREKIRSVIVAFESTDIQSLLKRVMVPVQELVNELYSFDFKQLIDDMSDYFMRMVQKIQSFDYDTFIVELKGKVADMSKIPCFGKLYGEFKVNTPHYKLRTTADLENTTTTSITPEFKINLNSQATSTLKVLEFTVDSSAHFVAPEMSRLTMSENIKVSQSSFALDHKATVTLYGLSAQASAVTTGKVDTELYAAEFVNNAFFDTENGVPPTVETEYKHDLRHTGKILITQKVVFLFEAGIARMTINNLANRKYEVLDISDEQTHKSDLEVVMDLHTARVTFSGETGSSYFKMNQNVIAELCIFRHLIVNAKFETETPFMKGSVAEVKFQAKLEDMKIDFTASHNAELTGQVEGSLSSSALASIAPNELMFDTKNKGNAKVTLPFNLSGKMDLQNDISFTLNSEVQQASWTGLARFNQYKYSHFFSMDNGDREINMFSQINGEANLDVLKQPITIPEINQTFDMNSKLKYTKNPEMITIDINVDPIINVINSNVKTLHKKVLIGKDKAAAMLATCYDKIAKGEYEKYSNELPKTITIPAYKVPVINVEVSTFTIPLPDFSLITMPALHVPSALSKLNLPKITLPKIESINIPVMGDLTYEFSMNTAMITLKTNASILNHDSIVVKLDASSFSEYELLTGKIEGNTNVNTVGGFKMASVLSVKHSMLEGNHDSTIILSYENVDTSITNSAKMNVPFLAMEIYQEITGNPEEGLVVSMSNPSSGHIALQMQAKRPAQVKARLYGRYPSEPTTDIDIFGLKMSLMNFEKLNLQTTWNMEMPYEMMLRLKNFVPTIMEMVSNHAVRTYNIVYRHARRLEGSYEQVREQGKVMFKRAFDNLAAVNPSSVMTTMTDKSILLLKEYQKKVEIVLDAVVKFLRETKFQIPGYEQRLSGLEVYQKCSAFVADVSEEAVQKIPQYFSSMFTSVLDYFQAIEFTLPGSNQVVRGREIVDDLFVALRKIQDQVIVIVRKLSNIQLEDIINKFSAFLQFTTEQSEKFLQTLKSQNVEKLSTFVADVYNDAINSRILTDVAKQVEEARRIVIEYLNAVRAKLQNILADMSTEQLQADIQSWINLSVKRLNAFHNNVIRMLKEKSKSVEPFVRVGDRQMEVDIPLPFVAKLN</sequence>
<evidence type="ECO:0000313" key="1">
    <source>
        <dbReference type="EMBL" id="KAI3364233.1"/>
    </source>
</evidence>
<evidence type="ECO:0000313" key="2">
    <source>
        <dbReference type="Proteomes" id="UP000831701"/>
    </source>
</evidence>
<dbReference type="EMBL" id="CM041543">
    <property type="protein sequence ID" value="KAI3364233.1"/>
    <property type="molecule type" value="Genomic_DNA"/>
</dbReference>
<accession>A0ACB8W8U1</accession>
<comment type="caution">
    <text evidence="1">The sequence shown here is derived from an EMBL/GenBank/DDBJ whole genome shotgun (WGS) entry which is preliminary data.</text>
</comment>
<name>A0ACB8W8U1_9TELE</name>
<protein>
    <submittedName>
        <fullName evidence="1">Uncharacterized protein</fullName>
    </submittedName>
</protein>